<feature type="compositionally biased region" description="Low complexity" evidence="14">
    <location>
        <begin position="624"/>
        <end position="651"/>
    </location>
</feature>
<dbReference type="InterPro" id="IPR047417">
    <property type="entry name" value="WHD_MUS81"/>
</dbReference>
<feature type="region of interest" description="Disordered" evidence="14">
    <location>
        <begin position="243"/>
        <end position="307"/>
    </location>
</feature>
<keyword evidence="11 13" id="KW-0234">DNA repair</keyword>
<dbReference type="EMBL" id="GG738861">
    <property type="protein sequence ID" value="EFC45770.1"/>
    <property type="molecule type" value="Genomic_DNA"/>
</dbReference>
<keyword evidence="4 13" id="KW-0540">Nuclease</keyword>
<dbReference type="Gene3D" id="1.10.150.110">
    <property type="entry name" value="DNA polymerase beta, N-terminal domain-like"/>
    <property type="match status" value="1"/>
</dbReference>
<evidence type="ECO:0000256" key="6">
    <source>
        <dbReference type="ARBA" id="ARBA00022759"/>
    </source>
</evidence>
<dbReference type="Proteomes" id="UP000006671">
    <property type="component" value="Unassembled WGS sequence"/>
</dbReference>
<dbReference type="FunCoup" id="D2VBC0">
    <property type="interactions" value="96"/>
</dbReference>
<evidence type="ECO:0000256" key="14">
    <source>
        <dbReference type="SAM" id="MobiDB-lite"/>
    </source>
</evidence>
<dbReference type="GO" id="GO:0048476">
    <property type="term" value="C:Holliday junction resolvase complex"/>
    <property type="evidence" value="ECO:0007669"/>
    <property type="project" value="UniProtKB-UniRule"/>
</dbReference>
<keyword evidence="12 13" id="KW-0539">Nucleus</keyword>
<feature type="compositionally biased region" description="Low complexity" evidence="14">
    <location>
        <begin position="292"/>
        <end position="306"/>
    </location>
</feature>
<dbReference type="Pfam" id="PF02732">
    <property type="entry name" value="ERCC4"/>
    <property type="match status" value="1"/>
</dbReference>
<dbReference type="Gene3D" id="1.10.150.670">
    <property type="entry name" value="Crossover junction endonuclease EME1, DNA-binding domain"/>
    <property type="match status" value="1"/>
</dbReference>
<feature type="compositionally biased region" description="Low complexity" evidence="14">
    <location>
        <begin position="104"/>
        <end position="116"/>
    </location>
</feature>
<feature type="compositionally biased region" description="Low complexity" evidence="14">
    <location>
        <begin position="364"/>
        <end position="376"/>
    </location>
</feature>
<comment type="subcellular location">
    <subcellularLocation>
        <location evidence="2 13">Nucleus</location>
    </subcellularLocation>
</comment>
<evidence type="ECO:0000313" key="16">
    <source>
        <dbReference type="EMBL" id="EFC45770.1"/>
    </source>
</evidence>
<dbReference type="AlphaFoldDB" id="D2VBC0"/>
<dbReference type="InterPro" id="IPR011335">
    <property type="entry name" value="Restrct_endonuc-II-like"/>
</dbReference>
<comment type="subunit">
    <text evidence="13">Interacts with EME1.</text>
</comment>
<evidence type="ECO:0000256" key="8">
    <source>
        <dbReference type="ARBA" id="ARBA00022801"/>
    </source>
</evidence>
<proteinExistence type="inferred from homology"/>
<dbReference type="InterPro" id="IPR047416">
    <property type="entry name" value="XPF_nuclease_Mus81"/>
</dbReference>
<evidence type="ECO:0000256" key="1">
    <source>
        <dbReference type="ARBA" id="ARBA00001946"/>
    </source>
</evidence>
<keyword evidence="8 13" id="KW-0378">Hydrolase</keyword>
<dbReference type="GO" id="GO:0000727">
    <property type="term" value="P:double-strand break repair via break-induced replication"/>
    <property type="evidence" value="ECO:0007669"/>
    <property type="project" value="UniProtKB-UniRule"/>
</dbReference>
<dbReference type="EC" id="3.1.22.-" evidence="13"/>
<evidence type="ECO:0000256" key="3">
    <source>
        <dbReference type="ARBA" id="ARBA00010015"/>
    </source>
</evidence>
<dbReference type="Gene3D" id="3.40.50.10130">
    <property type="match status" value="1"/>
</dbReference>
<feature type="compositionally biased region" description="Polar residues" evidence="14">
    <location>
        <begin position="119"/>
        <end position="132"/>
    </location>
</feature>
<dbReference type="InterPro" id="IPR033309">
    <property type="entry name" value="Mus81"/>
</dbReference>
<keyword evidence="10 13" id="KW-0233">DNA recombination</keyword>
<feature type="compositionally biased region" description="Low complexity" evidence="14">
    <location>
        <begin position="336"/>
        <end position="347"/>
    </location>
</feature>
<dbReference type="GO" id="GO:0006308">
    <property type="term" value="P:DNA catabolic process"/>
    <property type="evidence" value="ECO:0007669"/>
    <property type="project" value="UniProtKB-UniRule"/>
</dbReference>
<evidence type="ECO:0000256" key="10">
    <source>
        <dbReference type="ARBA" id="ARBA00023172"/>
    </source>
</evidence>
<dbReference type="GO" id="GO:0046872">
    <property type="term" value="F:metal ion binding"/>
    <property type="evidence" value="ECO:0007669"/>
    <property type="project" value="UniProtKB-UniRule"/>
</dbReference>
<evidence type="ECO:0000259" key="15">
    <source>
        <dbReference type="SMART" id="SM00891"/>
    </source>
</evidence>
<feature type="region of interest" description="Disordered" evidence="14">
    <location>
        <begin position="324"/>
        <end position="349"/>
    </location>
</feature>
<dbReference type="InterPro" id="IPR036388">
    <property type="entry name" value="WH-like_DNA-bd_sf"/>
</dbReference>
<dbReference type="InterPro" id="IPR027421">
    <property type="entry name" value="DNA_pol_lamdba_lyase_dom_sf"/>
</dbReference>
<feature type="compositionally biased region" description="Acidic residues" evidence="14">
    <location>
        <begin position="245"/>
        <end position="265"/>
    </location>
</feature>
<dbReference type="GO" id="GO:0005634">
    <property type="term" value="C:nucleus"/>
    <property type="evidence" value="ECO:0007669"/>
    <property type="project" value="UniProtKB-SubCell"/>
</dbReference>
<feature type="compositionally biased region" description="Polar residues" evidence="14">
    <location>
        <begin position="324"/>
        <end position="335"/>
    </location>
</feature>
<protein>
    <recommendedName>
        <fullName evidence="13">Crossover junction endonuclease MUS81</fullName>
        <ecNumber evidence="13">3.1.22.-</ecNumber>
    </recommendedName>
</protein>
<keyword evidence="7 13" id="KW-0227">DNA damage</keyword>
<feature type="compositionally biased region" description="Low complexity" evidence="14">
    <location>
        <begin position="576"/>
        <end position="587"/>
    </location>
</feature>
<sequence length="974" mass="109633">MPNNNQASSSSQQTIPIGRTLNPEMIACLEEELQRCSKNTRNNGAKHYVLGLRKAISSLEKYPKKLYNGNEAKTLKGIGDKMAYRIDKYLKDNNIDLGTPPPNAGNNSNHNNNNGGETDGQSVSQDESNNDQTAKKRKRTNRKYIPKFKTAAWAIMISLYRHIKSSEKDYATKTQLIALCETLTDVPMEQSTNASKYTGWSSMKTLMEKELITSEKKGRSNGFMLTPRGRKLARKLHTAEKEVSELEFEWEESEEEMSSEEEPEEPKEKPKKKKKQPVSSAESESLSNFEASQSSQQSDSEIISRSYDSDPELCEDIFTQLGFSQRKNNPPSITNELSQSSQTSYSELSDDDDDILLHEKDASPKPSISSNTSSQNPVYMILSDDEDEDVAFDYSKLPLKFSYMDKLDKPVNRIEDAKFHFSTSAGEIRIKVLLKSPLKNEETLADLFDEIIEKKRVNNELTVTGFIKESRCVPYASNLAKNLIIDPAIFKFYSTNEIENTSNKKKSSKDNISSATIFNTDLQTCNPIERAPSRAIQPSKPTVVPLDIELSDDEDVTLEKPVTQKKTKKKKHLAESSEPSSSQQQTQYRPAIPVPRPREMMRSIDFSMPPPSFVPARSLVTNNQISSSSTSTASTSSSSQSIPNSTQITTSNHIPTNPVILQSNRQPKTIVNLKSFLENPEPNPSFAFSAADSNTTSTKSNDLPKVPYKIHLIIDQRERTGHNDRKSFCDTLKKRGVDALISQLGMGDVIWTLTTEERSYVLNYVLERKDINDLAGSIKDGRYKEQKFRMNNSNCSNIFYLIERGFKHQDQLSQSSLETSIRKILTDGICVKHTASLEASINFLVIMNSLIIELVERDGLTPHQLLIPHEITGEMYNPSLEQYNVLFKKNNDISKNELFGRQLTTIQGVSSQIAESIIKKHPTPTSLCQVFLDSSTPHDLALKNFAIESSVEGVCTRKIGAKLSQKIYQYFFQD</sequence>
<dbReference type="OMA" id="AWAIMIS"/>
<keyword evidence="6 13" id="KW-0255">Endonuclease</keyword>
<feature type="region of interest" description="Disordered" evidence="14">
    <location>
        <begin position="624"/>
        <end position="659"/>
    </location>
</feature>
<dbReference type="eggNOG" id="KOG2379">
    <property type="taxonomic scope" value="Eukaryota"/>
</dbReference>
<evidence type="ECO:0000256" key="9">
    <source>
        <dbReference type="ARBA" id="ARBA00022842"/>
    </source>
</evidence>
<name>D2VBC0_NAEGR</name>
<comment type="similarity">
    <text evidence="3 13">Belongs to the XPF family.</text>
</comment>
<dbReference type="InterPro" id="IPR042530">
    <property type="entry name" value="EME1/EME2_C"/>
</dbReference>
<dbReference type="InterPro" id="IPR010996">
    <property type="entry name" value="HHH_MUS81"/>
</dbReference>
<feature type="region of interest" description="Disordered" evidence="14">
    <location>
        <begin position="357"/>
        <end position="376"/>
    </location>
</feature>
<dbReference type="CDD" id="cd21036">
    <property type="entry name" value="WH_MUS81"/>
    <property type="match status" value="1"/>
</dbReference>
<keyword evidence="17" id="KW-1185">Reference proteome</keyword>
<dbReference type="Pfam" id="PF21136">
    <property type="entry name" value="WHD_MUS81"/>
    <property type="match status" value="1"/>
</dbReference>
<dbReference type="SMART" id="SM00891">
    <property type="entry name" value="ERCC4"/>
    <property type="match status" value="1"/>
</dbReference>
<feature type="region of interest" description="Disordered" evidence="14">
    <location>
        <begin position="94"/>
        <end position="142"/>
    </location>
</feature>
<dbReference type="SUPFAM" id="SSF52980">
    <property type="entry name" value="Restriction endonuclease-like"/>
    <property type="match status" value="1"/>
</dbReference>
<evidence type="ECO:0000313" key="17">
    <source>
        <dbReference type="Proteomes" id="UP000006671"/>
    </source>
</evidence>
<dbReference type="GO" id="GO:0031573">
    <property type="term" value="P:mitotic intra-S DNA damage checkpoint signaling"/>
    <property type="evidence" value="ECO:0007669"/>
    <property type="project" value="TreeGrafter"/>
</dbReference>
<dbReference type="STRING" id="5762.D2VBC0"/>
<dbReference type="GO" id="GO:0048257">
    <property type="term" value="F:3'-flap endonuclease activity"/>
    <property type="evidence" value="ECO:0007669"/>
    <property type="project" value="TreeGrafter"/>
</dbReference>
<evidence type="ECO:0000256" key="11">
    <source>
        <dbReference type="ARBA" id="ARBA00023204"/>
    </source>
</evidence>
<dbReference type="PANTHER" id="PTHR13451:SF0">
    <property type="entry name" value="CROSSOVER JUNCTION ENDONUCLEASE MUS81"/>
    <property type="match status" value="1"/>
</dbReference>
<evidence type="ECO:0000256" key="5">
    <source>
        <dbReference type="ARBA" id="ARBA00022723"/>
    </source>
</evidence>
<comment type="function">
    <text evidence="13">Interacts with EME1 to form a DNA structure-specific endonuclease with substrate preference for branched DNA structures with a 5'-end at the branch nick. Typical substrates include 3'-flap structures, D-loops, replication forks and nicked Holliday junctions. May be required in mitosis for the processing of stalled or collapsed replication fork intermediates. May be required in meiosis for the repair of meiosis-specific double strand breaks subsequent to single-end invasion (SEI).</text>
</comment>
<comment type="cofactor">
    <cofactor evidence="1 13">
        <name>Mg(2+)</name>
        <dbReference type="ChEBI" id="CHEBI:18420"/>
    </cofactor>
</comment>
<dbReference type="InterPro" id="IPR006166">
    <property type="entry name" value="ERCC4_domain"/>
</dbReference>
<dbReference type="GO" id="GO:0008821">
    <property type="term" value="F:crossover junction DNA endonuclease activity"/>
    <property type="evidence" value="ECO:0007669"/>
    <property type="project" value="UniProtKB-UniRule"/>
</dbReference>
<dbReference type="KEGG" id="ngr:NAEGRDRAFT_48155"/>
<evidence type="ECO:0000256" key="12">
    <source>
        <dbReference type="ARBA" id="ARBA00023242"/>
    </source>
</evidence>
<evidence type="ECO:0000256" key="13">
    <source>
        <dbReference type="RuleBase" id="RU369042"/>
    </source>
</evidence>
<feature type="domain" description="ERCC4" evidence="15">
    <location>
        <begin position="711"/>
        <end position="806"/>
    </location>
</feature>
<dbReference type="GO" id="GO:0000712">
    <property type="term" value="P:resolution of meiotic recombination intermediates"/>
    <property type="evidence" value="ECO:0007669"/>
    <property type="project" value="TreeGrafter"/>
</dbReference>
<dbReference type="Pfam" id="PF14716">
    <property type="entry name" value="HHH_8"/>
    <property type="match status" value="1"/>
</dbReference>
<reference evidence="16 17" key="1">
    <citation type="journal article" date="2010" name="Cell">
        <title>The genome of Naegleria gruberi illuminates early eukaryotic versatility.</title>
        <authorList>
            <person name="Fritz-Laylin L.K."/>
            <person name="Prochnik S.E."/>
            <person name="Ginger M.L."/>
            <person name="Dacks J.B."/>
            <person name="Carpenter M.L."/>
            <person name="Field M.C."/>
            <person name="Kuo A."/>
            <person name="Paredez A."/>
            <person name="Chapman J."/>
            <person name="Pham J."/>
            <person name="Shu S."/>
            <person name="Neupane R."/>
            <person name="Cipriano M."/>
            <person name="Mancuso J."/>
            <person name="Tu H."/>
            <person name="Salamov A."/>
            <person name="Lindquist E."/>
            <person name="Shapiro H."/>
            <person name="Lucas S."/>
            <person name="Grigoriev I.V."/>
            <person name="Cande W.Z."/>
            <person name="Fulton C."/>
            <person name="Rokhsar D.S."/>
            <person name="Dawson S.C."/>
        </authorList>
    </citation>
    <scope>NUCLEOTIDE SEQUENCE [LARGE SCALE GENOMIC DNA]</scope>
    <source>
        <strain evidence="16 17">NEG-M</strain>
    </source>
</reference>
<keyword evidence="5 13" id="KW-0479">Metal-binding</keyword>
<evidence type="ECO:0000256" key="4">
    <source>
        <dbReference type="ARBA" id="ARBA00022722"/>
    </source>
</evidence>
<dbReference type="CDD" id="cd20074">
    <property type="entry name" value="XPF_nuclease_Mus81"/>
    <property type="match status" value="1"/>
</dbReference>
<organism evidence="17">
    <name type="scientific">Naegleria gruberi</name>
    <name type="common">Amoeba</name>
    <dbReference type="NCBI Taxonomy" id="5762"/>
    <lineage>
        <taxon>Eukaryota</taxon>
        <taxon>Discoba</taxon>
        <taxon>Heterolobosea</taxon>
        <taxon>Tetramitia</taxon>
        <taxon>Eutetramitia</taxon>
        <taxon>Vahlkampfiidae</taxon>
        <taxon>Naegleria</taxon>
    </lineage>
</organism>
<dbReference type="InParanoid" id="D2VBC0"/>
<dbReference type="GO" id="GO:0003677">
    <property type="term" value="F:DNA binding"/>
    <property type="evidence" value="ECO:0007669"/>
    <property type="project" value="UniProtKB-UniRule"/>
</dbReference>
<dbReference type="GeneID" id="8850492"/>
<dbReference type="Gene3D" id="1.10.10.10">
    <property type="entry name" value="Winged helix-like DNA-binding domain superfamily/Winged helix DNA-binding domain"/>
    <property type="match status" value="1"/>
</dbReference>
<evidence type="ECO:0000256" key="2">
    <source>
        <dbReference type="ARBA" id="ARBA00004123"/>
    </source>
</evidence>
<dbReference type="VEuPathDB" id="AmoebaDB:NAEGRDRAFT_48155"/>
<gene>
    <name evidence="16" type="ORF">NAEGRDRAFT_48155</name>
</gene>
<keyword evidence="9 13" id="KW-0460">Magnesium</keyword>
<accession>D2VBC0</accession>
<feature type="region of interest" description="Disordered" evidence="14">
    <location>
        <begin position="555"/>
        <end position="596"/>
    </location>
</feature>
<evidence type="ECO:0000256" key="7">
    <source>
        <dbReference type="ARBA" id="ARBA00022763"/>
    </source>
</evidence>
<dbReference type="OrthoDB" id="5963188at2759"/>
<dbReference type="Pfam" id="PF21292">
    <property type="entry name" value="EME1-MUS81_C"/>
    <property type="match status" value="1"/>
</dbReference>
<dbReference type="PANTHER" id="PTHR13451">
    <property type="entry name" value="CLASS II CROSSOVER JUNCTION ENDONUCLEASE MUS81"/>
    <property type="match status" value="1"/>
</dbReference>
<dbReference type="SUPFAM" id="SSF47802">
    <property type="entry name" value="DNA polymerase beta, N-terminal domain-like"/>
    <property type="match status" value="1"/>
</dbReference>
<feature type="compositionally biased region" description="Basic residues" evidence="14">
    <location>
        <begin position="563"/>
        <end position="572"/>
    </location>
</feature>
<dbReference type="RefSeq" id="XP_002678514.1">
    <property type="nucleotide sequence ID" value="XM_002678468.1"/>
</dbReference>